<protein>
    <recommendedName>
        <fullName evidence="2">Dolichyldiphosphatase</fullName>
        <ecNumber evidence="2">3.6.1.43</ecNumber>
    </recommendedName>
</protein>
<dbReference type="InterPro" id="IPR036938">
    <property type="entry name" value="PAP2/HPO_sf"/>
</dbReference>
<dbReference type="GO" id="GO:0008610">
    <property type="term" value="P:lipid biosynthetic process"/>
    <property type="evidence" value="ECO:0007669"/>
    <property type="project" value="TreeGrafter"/>
</dbReference>
<comment type="pathway">
    <text evidence="2">Protein modification; protein glycosylation.</text>
</comment>
<proteinExistence type="inferred from homology"/>
<dbReference type="EMBL" id="AFRT01000615">
    <property type="protein sequence ID" value="ELU43043.1"/>
    <property type="molecule type" value="Genomic_DNA"/>
</dbReference>
<dbReference type="InterPro" id="IPR000326">
    <property type="entry name" value="PAP2/HPO"/>
</dbReference>
<dbReference type="GO" id="GO:0005789">
    <property type="term" value="C:endoplasmic reticulum membrane"/>
    <property type="evidence" value="ECO:0007669"/>
    <property type="project" value="UniProtKB-SubCell"/>
</dbReference>
<sequence length="197" mass="22531">MWAGQLANEGFNWVLKQIFREERPETSHGDGYGFPSSHSQYMGYFSAFLVTHFITRHRFPNHPPWAQIVHRAILCFGLLAWAGVVCYSRANPVSRYHLTYHTPPQIIWGSIVGACVGMSHYLVTEFWPARSPNSPVGKLRSAILDSPISQWARIRDGWLIWSDGGKENEYTRWKAAWDARPQFSGQSVPERKGAKQL</sequence>
<evidence type="ECO:0000259" key="3">
    <source>
        <dbReference type="SMART" id="SM00014"/>
    </source>
</evidence>
<dbReference type="AlphaFoldDB" id="L8X1Z1"/>
<evidence type="ECO:0000313" key="4">
    <source>
        <dbReference type="EMBL" id="ELU43043.1"/>
    </source>
</evidence>
<comment type="function">
    <text evidence="2">Required for efficient N-glycosylation. Necessary for maintaining optimal levels of dolichol-linked oligosaccharides. Hydrolyzes dolichyl pyrophosphate at a very high rate and dolichyl monophosphate at a much lower rate. Does not act on phosphatidate.</text>
</comment>
<name>L8X1Z1_THACA</name>
<dbReference type="UniPathway" id="UPA00378"/>
<gene>
    <name evidence="4" type="ORF">AG1IA_02921</name>
</gene>
<dbReference type="Proteomes" id="UP000011668">
    <property type="component" value="Unassembled WGS sequence"/>
</dbReference>
<accession>L8X1Z1</accession>
<dbReference type="PANTHER" id="PTHR11247:SF1">
    <property type="entry name" value="DOLICHYLDIPHOSPHATASE 1"/>
    <property type="match status" value="1"/>
</dbReference>
<evidence type="ECO:0000313" key="5">
    <source>
        <dbReference type="Proteomes" id="UP000011668"/>
    </source>
</evidence>
<dbReference type="OrthoDB" id="302705at2759"/>
<dbReference type="STRING" id="983506.L8X1Z1"/>
<dbReference type="SUPFAM" id="SSF48317">
    <property type="entry name" value="Acid phosphatase/Vanadium-dependent haloperoxidase"/>
    <property type="match status" value="1"/>
</dbReference>
<evidence type="ECO:0000256" key="1">
    <source>
        <dbReference type="ARBA" id="ARBA00022801"/>
    </source>
</evidence>
<comment type="catalytic activity">
    <reaction evidence="2">
        <text>a di-trans,poly-cis-dolichyl diphosphate + H2O = a di-trans,poly-cis-dolichyl phosphate + phosphate + H(+)</text>
        <dbReference type="Rhea" id="RHEA:14385"/>
        <dbReference type="Rhea" id="RHEA-COMP:19498"/>
        <dbReference type="Rhea" id="RHEA-COMP:19506"/>
        <dbReference type="ChEBI" id="CHEBI:15377"/>
        <dbReference type="ChEBI" id="CHEBI:15378"/>
        <dbReference type="ChEBI" id="CHEBI:43474"/>
        <dbReference type="ChEBI" id="CHEBI:57497"/>
        <dbReference type="ChEBI" id="CHEBI:57683"/>
        <dbReference type="EC" id="3.6.1.43"/>
    </reaction>
</comment>
<evidence type="ECO:0000256" key="2">
    <source>
        <dbReference type="RuleBase" id="RU367078"/>
    </source>
</evidence>
<keyword evidence="1 2" id="KW-0378">Hydrolase</keyword>
<dbReference type="PANTHER" id="PTHR11247">
    <property type="entry name" value="PALMITOYL-PROTEIN THIOESTERASE/DOLICHYLDIPHOSPHATASE 1"/>
    <property type="match status" value="1"/>
</dbReference>
<keyword evidence="5" id="KW-1185">Reference proteome</keyword>
<dbReference type="GO" id="GO:0047874">
    <property type="term" value="F:dolichyldiphosphatase activity"/>
    <property type="evidence" value="ECO:0007669"/>
    <property type="project" value="UniProtKB-UniRule"/>
</dbReference>
<comment type="similarity">
    <text evidence="2">Belongs to the dolichyldiphosphatase family.</text>
</comment>
<dbReference type="GO" id="GO:0006487">
    <property type="term" value="P:protein N-linked glycosylation"/>
    <property type="evidence" value="ECO:0007669"/>
    <property type="project" value="UniProtKB-UniRule"/>
</dbReference>
<dbReference type="SMART" id="SM00014">
    <property type="entry name" value="acidPPc"/>
    <property type="match status" value="1"/>
</dbReference>
<dbReference type="HOGENOM" id="CLU_074922_0_2_1"/>
<comment type="caution">
    <text evidence="4">The sequence shown here is derived from an EMBL/GenBank/DDBJ whole genome shotgun (WGS) entry which is preliminary data.</text>
</comment>
<organism evidence="4 5">
    <name type="scientific">Thanatephorus cucumeris (strain AG1-IA)</name>
    <name type="common">Rice sheath blight fungus</name>
    <name type="synonym">Rhizoctonia solani</name>
    <dbReference type="NCBI Taxonomy" id="983506"/>
    <lineage>
        <taxon>Eukaryota</taxon>
        <taxon>Fungi</taxon>
        <taxon>Dikarya</taxon>
        <taxon>Basidiomycota</taxon>
        <taxon>Agaricomycotina</taxon>
        <taxon>Agaricomycetes</taxon>
        <taxon>Cantharellales</taxon>
        <taxon>Ceratobasidiaceae</taxon>
        <taxon>Rhizoctonia</taxon>
        <taxon>Rhizoctonia solani AG-1</taxon>
    </lineage>
</organism>
<keyword evidence="2" id="KW-0256">Endoplasmic reticulum</keyword>
<comment type="subcellular location">
    <subcellularLocation>
        <location evidence="2">Endoplasmic reticulum membrane</location>
        <topology evidence="2">Multi-pass membrane protein</topology>
    </subcellularLocation>
</comment>
<dbReference type="OMA" id="VYATLIW"/>
<feature type="domain" description="Phosphatidic acid phosphatase type 2/haloperoxidase" evidence="3">
    <location>
        <begin position="1"/>
        <end position="121"/>
    </location>
</feature>
<dbReference type="EC" id="3.6.1.43" evidence="2"/>
<dbReference type="Gene3D" id="1.20.144.10">
    <property type="entry name" value="Phosphatidic acid phosphatase type 2/haloperoxidase"/>
    <property type="match status" value="1"/>
</dbReference>
<reference evidence="4 5" key="1">
    <citation type="journal article" date="2013" name="Nat. Commun.">
        <title>The evolution and pathogenic mechanisms of the rice sheath blight pathogen.</title>
        <authorList>
            <person name="Zheng A."/>
            <person name="Lin R."/>
            <person name="Xu L."/>
            <person name="Qin P."/>
            <person name="Tang C."/>
            <person name="Ai P."/>
            <person name="Zhang D."/>
            <person name="Liu Y."/>
            <person name="Sun Z."/>
            <person name="Feng H."/>
            <person name="Wang Y."/>
            <person name="Chen Y."/>
            <person name="Liang X."/>
            <person name="Fu R."/>
            <person name="Li Q."/>
            <person name="Zhang J."/>
            <person name="Yu X."/>
            <person name="Xie Z."/>
            <person name="Ding L."/>
            <person name="Guan P."/>
            <person name="Tang J."/>
            <person name="Liang Y."/>
            <person name="Wang S."/>
            <person name="Deng Q."/>
            <person name="Li S."/>
            <person name="Zhu J."/>
            <person name="Wang L."/>
            <person name="Liu H."/>
            <person name="Li P."/>
        </authorList>
    </citation>
    <scope>NUCLEOTIDE SEQUENCE [LARGE SCALE GENOMIC DNA]</scope>
    <source>
        <strain evidence="5">AG-1 IA</strain>
    </source>
</reference>
<dbReference type="Pfam" id="PF01569">
    <property type="entry name" value="PAP2"/>
    <property type="match status" value="1"/>
</dbReference>